<name>A0A1N7P8M5_9RHOB</name>
<keyword evidence="4" id="KW-1185">Reference proteome</keyword>
<accession>A0A1N7P8M5</accession>
<dbReference type="PANTHER" id="PTHR37422:SF13">
    <property type="entry name" value="LIPOPOLYSACCHARIDE BIOSYNTHESIS PROTEIN PA4999-RELATED"/>
    <property type="match status" value="1"/>
</dbReference>
<dbReference type="Proteomes" id="UP000186684">
    <property type="component" value="Unassembled WGS sequence"/>
</dbReference>
<dbReference type="OrthoDB" id="264250at2"/>
<evidence type="ECO:0000313" key="3">
    <source>
        <dbReference type="EMBL" id="SIT06887.1"/>
    </source>
</evidence>
<feature type="transmembrane region" description="Helical" evidence="2">
    <location>
        <begin position="398"/>
        <end position="415"/>
    </location>
</feature>
<feature type="transmembrane region" description="Helical" evidence="2">
    <location>
        <begin position="180"/>
        <end position="205"/>
    </location>
</feature>
<keyword evidence="2" id="KW-1133">Transmembrane helix</keyword>
<evidence type="ECO:0000256" key="2">
    <source>
        <dbReference type="SAM" id="Phobius"/>
    </source>
</evidence>
<dbReference type="EMBL" id="FTOQ01000013">
    <property type="protein sequence ID" value="SIT06887.1"/>
    <property type="molecule type" value="Genomic_DNA"/>
</dbReference>
<feature type="transmembrane region" description="Helical" evidence="2">
    <location>
        <begin position="257"/>
        <end position="275"/>
    </location>
</feature>
<proteinExistence type="predicted"/>
<sequence length="473" mass="52422">MANIIEAAHPQSAVGTRFGRPTWPVTLLLLSLAVPFFFPIGPLLLTADRIVLLGVFLPCLIIWLRGGAGPKILPDYALLLYCLWMSLSTFIRDGPSVATESAGINLIETFGAYLVGRCLVRDADGFFALARLLFLMILVMLPFAIHESLTGRNILLEFANRVWPSYADVMKEPRWGLDRVALTFYHPILYGTFCGACFGISYYVLGHKSSPFMRAFRPSLVGLSIFLSLSSGPITAMVAQLGLILWDRVLAGFKKRWLVLVSGVSLLWTGLAIAANRSVPELFLTYFAFNPATAYNRIRIWEFGVINVKQNPILGTGITGDWFRPWWMSGSMDMFWLVPAVKYGLPAGILMHVAFLGMFVMVMLKKGLSERAQTYRTGILISLVGFYLAGWTVHYWKVVYVLFLLLLGASSWLLTDTARPIPDDKAGDVPRVKNHLNLTRRAIPNGPVGSNPARQGGTTGRYSRFSARGGTGR</sequence>
<evidence type="ECO:0000313" key="4">
    <source>
        <dbReference type="Proteomes" id="UP000186684"/>
    </source>
</evidence>
<keyword evidence="2" id="KW-0472">Membrane</keyword>
<feature type="transmembrane region" description="Helical" evidence="2">
    <location>
        <begin position="126"/>
        <end position="145"/>
    </location>
</feature>
<feature type="transmembrane region" description="Helical" evidence="2">
    <location>
        <begin position="50"/>
        <end position="66"/>
    </location>
</feature>
<dbReference type="AlphaFoldDB" id="A0A1N7P8M5"/>
<feature type="transmembrane region" description="Helical" evidence="2">
    <location>
        <begin position="343"/>
        <end position="362"/>
    </location>
</feature>
<gene>
    <name evidence="3" type="ORF">SAMN05421759_11383</name>
</gene>
<feature type="transmembrane region" description="Helical" evidence="2">
    <location>
        <begin position="25"/>
        <end position="44"/>
    </location>
</feature>
<organism evidence="3 4">
    <name type="scientific">Roseivivax lentus</name>
    <dbReference type="NCBI Taxonomy" id="633194"/>
    <lineage>
        <taxon>Bacteria</taxon>
        <taxon>Pseudomonadati</taxon>
        <taxon>Pseudomonadota</taxon>
        <taxon>Alphaproteobacteria</taxon>
        <taxon>Rhodobacterales</taxon>
        <taxon>Roseobacteraceae</taxon>
        <taxon>Roseivivax</taxon>
    </lineage>
</organism>
<protein>
    <submittedName>
        <fullName evidence="3">O-antigen ligase</fullName>
    </submittedName>
</protein>
<evidence type="ECO:0000256" key="1">
    <source>
        <dbReference type="SAM" id="MobiDB-lite"/>
    </source>
</evidence>
<feature type="transmembrane region" description="Helical" evidence="2">
    <location>
        <begin position="374"/>
        <end position="392"/>
    </location>
</feature>
<keyword evidence="2" id="KW-0812">Transmembrane</keyword>
<feature type="transmembrane region" description="Helical" evidence="2">
    <location>
        <begin position="225"/>
        <end position="245"/>
    </location>
</feature>
<feature type="region of interest" description="Disordered" evidence="1">
    <location>
        <begin position="441"/>
        <end position="473"/>
    </location>
</feature>
<dbReference type="GO" id="GO:0016874">
    <property type="term" value="F:ligase activity"/>
    <property type="evidence" value="ECO:0007669"/>
    <property type="project" value="UniProtKB-KW"/>
</dbReference>
<dbReference type="InterPro" id="IPR051533">
    <property type="entry name" value="WaaL-like"/>
</dbReference>
<keyword evidence="3" id="KW-0436">Ligase</keyword>
<reference evidence="4" key="1">
    <citation type="submission" date="2017-01" db="EMBL/GenBank/DDBJ databases">
        <authorList>
            <person name="Varghese N."/>
            <person name="Submissions S."/>
        </authorList>
    </citation>
    <scope>NUCLEOTIDE SEQUENCE [LARGE SCALE GENOMIC DNA]</scope>
    <source>
        <strain evidence="4">DSM 29430</strain>
    </source>
</reference>
<dbReference type="RefSeq" id="WP_143526254.1">
    <property type="nucleotide sequence ID" value="NZ_FTOQ01000013.1"/>
</dbReference>
<dbReference type="PANTHER" id="PTHR37422">
    <property type="entry name" value="TEICHURONIC ACID BIOSYNTHESIS PROTEIN TUAE"/>
    <property type="match status" value="1"/>
</dbReference>